<dbReference type="RefSeq" id="WP_093428575.1">
    <property type="nucleotide sequence ID" value="NZ_FOMJ01000006.1"/>
</dbReference>
<evidence type="ECO:0000256" key="6">
    <source>
        <dbReference type="SAM" id="MobiDB-lite"/>
    </source>
</evidence>
<dbReference type="NCBIfam" id="TIGR00413">
    <property type="entry name" value="rlpA"/>
    <property type="match status" value="1"/>
</dbReference>
<protein>
    <recommendedName>
        <fullName evidence="4">Endolytic peptidoglycan transglycosylase RlpA</fullName>
        <ecNumber evidence="4">4.2.2.-</ecNumber>
    </recommendedName>
</protein>
<feature type="region of interest" description="Disordered" evidence="6">
    <location>
        <begin position="24"/>
        <end position="57"/>
    </location>
</feature>
<dbReference type="CDD" id="cd22268">
    <property type="entry name" value="DPBB_RlpA-like"/>
    <property type="match status" value="1"/>
</dbReference>
<dbReference type="STRING" id="1123397.SAMN05660831_01947"/>
<dbReference type="PANTHER" id="PTHR34183:SF1">
    <property type="entry name" value="ENDOLYTIC PEPTIDOGLYCAN TRANSGLYCOSYLASE RLPA"/>
    <property type="match status" value="1"/>
</dbReference>
<dbReference type="GO" id="GO:0071555">
    <property type="term" value="P:cell wall organization"/>
    <property type="evidence" value="ECO:0007669"/>
    <property type="project" value="UniProtKB-KW"/>
</dbReference>
<dbReference type="SUPFAM" id="SSF50685">
    <property type="entry name" value="Barwin-like endoglucanases"/>
    <property type="match status" value="1"/>
</dbReference>
<reference evidence="8 9" key="1">
    <citation type="submission" date="2016-10" db="EMBL/GenBank/DDBJ databases">
        <authorList>
            <person name="de Groot N.N."/>
        </authorList>
    </citation>
    <scope>NUCLEOTIDE SEQUENCE [LARGE SCALE GENOMIC DNA]</scope>
    <source>
        <strain evidence="8 9">HL3</strain>
    </source>
</reference>
<dbReference type="PROSITE" id="PS51724">
    <property type="entry name" value="SPOR"/>
    <property type="match status" value="1"/>
</dbReference>
<evidence type="ECO:0000256" key="5">
    <source>
        <dbReference type="RuleBase" id="RU003495"/>
    </source>
</evidence>
<keyword evidence="2 4" id="KW-0456">Lyase</keyword>
<dbReference type="Pfam" id="PF03330">
    <property type="entry name" value="DPBB_1"/>
    <property type="match status" value="1"/>
</dbReference>
<feature type="domain" description="SPOR" evidence="7">
    <location>
        <begin position="205"/>
        <end position="281"/>
    </location>
</feature>
<dbReference type="InterPro" id="IPR012997">
    <property type="entry name" value="RplA"/>
</dbReference>
<dbReference type="Gene3D" id="2.40.40.10">
    <property type="entry name" value="RlpA-like domain"/>
    <property type="match status" value="1"/>
</dbReference>
<evidence type="ECO:0000313" key="9">
    <source>
        <dbReference type="Proteomes" id="UP000198611"/>
    </source>
</evidence>
<evidence type="ECO:0000256" key="4">
    <source>
        <dbReference type="HAMAP-Rule" id="MF_02071"/>
    </source>
</evidence>
<dbReference type="InterPro" id="IPR009009">
    <property type="entry name" value="RlpA-like_DPBB"/>
</dbReference>
<evidence type="ECO:0000313" key="8">
    <source>
        <dbReference type="EMBL" id="SFD59943.1"/>
    </source>
</evidence>
<dbReference type="AlphaFoldDB" id="A0A1I1TU04"/>
<dbReference type="InterPro" id="IPR036908">
    <property type="entry name" value="RlpA-like_sf"/>
</dbReference>
<keyword evidence="1" id="KW-0732">Signal</keyword>
<organism evidence="8 9">
    <name type="scientific">Thiohalospira halophila DSM 15071</name>
    <dbReference type="NCBI Taxonomy" id="1123397"/>
    <lineage>
        <taxon>Bacteria</taxon>
        <taxon>Pseudomonadati</taxon>
        <taxon>Pseudomonadota</taxon>
        <taxon>Gammaproteobacteria</taxon>
        <taxon>Thiohalospirales</taxon>
        <taxon>Thiohalospiraceae</taxon>
        <taxon>Thiohalospira</taxon>
    </lineage>
</organism>
<dbReference type="FunFam" id="2.40.40.10:FF:000003">
    <property type="entry name" value="Endolytic peptidoglycan transglycosylase RlpA"/>
    <property type="match status" value="1"/>
</dbReference>
<evidence type="ECO:0000256" key="3">
    <source>
        <dbReference type="ARBA" id="ARBA00023316"/>
    </source>
</evidence>
<dbReference type="InterPro" id="IPR007730">
    <property type="entry name" value="SPOR-like_dom"/>
</dbReference>
<dbReference type="InterPro" id="IPR036680">
    <property type="entry name" value="SPOR-like_sf"/>
</dbReference>
<feature type="region of interest" description="Disordered" evidence="6">
    <location>
        <begin position="171"/>
        <end position="190"/>
    </location>
</feature>
<dbReference type="EMBL" id="FOMJ01000006">
    <property type="protein sequence ID" value="SFD59943.1"/>
    <property type="molecule type" value="Genomic_DNA"/>
</dbReference>
<dbReference type="OrthoDB" id="9779128at2"/>
<dbReference type="PANTHER" id="PTHR34183">
    <property type="entry name" value="ENDOLYTIC PEPTIDOGLYCAN TRANSGLYCOSYLASE RLPA"/>
    <property type="match status" value="1"/>
</dbReference>
<proteinExistence type="inferred from homology"/>
<name>A0A1I1TU04_9GAMM</name>
<dbReference type="GO" id="GO:0009279">
    <property type="term" value="C:cell outer membrane"/>
    <property type="evidence" value="ECO:0007669"/>
    <property type="project" value="TreeGrafter"/>
</dbReference>
<dbReference type="Proteomes" id="UP000198611">
    <property type="component" value="Unassembled WGS sequence"/>
</dbReference>
<comment type="similarity">
    <text evidence="4 5">Belongs to the RlpA family.</text>
</comment>
<dbReference type="GO" id="GO:0000270">
    <property type="term" value="P:peptidoglycan metabolic process"/>
    <property type="evidence" value="ECO:0007669"/>
    <property type="project" value="UniProtKB-UniRule"/>
</dbReference>
<keyword evidence="3 4" id="KW-0961">Cell wall biogenesis/degradation</keyword>
<dbReference type="SUPFAM" id="SSF110997">
    <property type="entry name" value="Sporulation related repeat"/>
    <property type="match status" value="1"/>
</dbReference>
<comment type="function">
    <text evidence="4">Lytic transglycosylase with a strong preference for naked glycan strands that lack stem peptides.</text>
</comment>
<evidence type="ECO:0000256" key="1">
    <source>
        <dbReference type="ARBA" id="ARBA00022729"/>
    </source>
</evidence>
<dbReference type="Pfam" id="PF05036">
    <property type="entry name" value="SPOR"/>
    <property type="match status" value="1"/>
</dbReference>
<keyword evidence="8" id="KW-0449">Lipoprotein</keyword>
<gene>
    <name evidence="4" type="primary">rlpA</name>
    <name evidence="8" type="ORF">SAMN05660831_01947</name>
</gene>
<evidence type="ECO:0000259" key="7">
    <source>
        <dbReference type="PROSITE" id="PS51724"/>
    </source>
</evidence>
<dbReference type="EC" id="4.2.2.-" evidence="4"/>
<evidence type="ECO:0000256" key="2">
    <source>
        <dbReference type="ARBA" id="ARBA00023239"/>
    </source>
</evidence>
<dbReference type="GO" id="GO:0008932">
    <property type="term" value="F:lytic endotransglycosylase activity"/>
    <property type="evidence" value="ECO:0007669"/>
    <property type="project" value="UniProtKB-UniRule"/>
</dbReference>
<dbReference type="HAMAP" id="MF_02071">
    <property type="entry name" value="RlpA"/>
    <property type="match status" value="1"/>
</dbReference>
<sequence>MSTLGRWVVGLAALPLLHACGSLPTEPGDGPPEKTVDVSGVPEPVPRAEPPSRYGNPDSYEVFGETYHVMDSSDGYRERGHASWYGTKFHGQRTSSGEPYDMFALTAAHKSLPLPTYVEVTNLDNGRSLVVKVNDRGPFHEGRIIDLSYAAARRLGVYATGTAPVEVRALNPAADEENPEEGATPEQRPDELMELVQNAGSVGERAEAGPVYLQVGAFREADNATSLRRRLEAADGIGPVAIREEAGIHRVRVGPLDDRGHARRLGQRIADLGLPPPVVVPSR</sequence>
<dbReference type="Gene3D" id="3.30.70.1070">
    <property type="entry name" value="Sporulation related repeat"/>
    <property type="match status" value="1"/>
</dbReference>
<accession>A0A1I1TU04</accession>
<dbReference type="InterPro" id="IPR034718">
    <property type="entry name" value="RlpA"/>
</dbReference>
<dbReference type="GO" id="GO:0042834">
    <property type="term" value="F:peptidoglycan binding"/>
    <property type="evidence" value="ECO:0007669"/>
    <property type="project" value="InterPro"/>
</dbReference>
<keyword evidence="9" id="KW-1185">Reference proteome</keyword>